<accession>A0A1I0N180</accession>
<dbReference type="AlphaFoldDB" id="A0A1I0N180"/>
<reference evidence="1 2" key="1">
    <citation type="submission" date="2016-10" db="EMBL/GenBank/DDBJ databases">
        <authorList>
            <person name="de Groot N.N."/>
        </authorList>
    </citation>
    <scope>NUCLEOTIDE SEQUENCE [LARGE SCALE GENOMIC DNA]</scope>
    <source>
        <strain evidence="1 2">TC2-24</strain>
    </source>
</reference>
<evidence type="ECO:0000313" key="1">
    <source>
        <dbReference type="EMBL" id="SEV94565.1"/>
    </source>
</evidence>
<protein>
    <submittedName>
        <fullName evidence="1">Uncharacterized protein</fullName>
    </submittedName>
</protein>
<organism evidence="1 2">
    <name type="scientific">Prevotella aff. ruminicola Tc2-24</name>
    <dbReference type="NCBI Taxonomy" id="81582"/>
    <lineage>
        <taxon>Bacteria</taxon>
        <taxon>Pseudomonadati</taxon>
        <taxon>Bacteroidota</taxon>
        <taxon>Bacteroidia</taxon>
        <taxon>Bacteroidales</taxon>
        <taxon>Prevotellaceae</taxon>
        <taxon>Prevotella</taxon>
    </lineage>
</organism>
<proteinExistence type="predicted"/>
<dbReference type="Proteomes" id="UP000199373">
    <property type="component" value="Unassembled WGS sequence"/>
</dbReference>
<evidence type="ECO:0000313" key="2">
    <source>
        <dbReference type="Proteomes" id="UP000199373"/>
    </source>
</evidence>
<sequence length="181" mass="20876">MRLLFIFIFSFANISIFGQINEMDFVVKNAYYISIDIDMKQNYPIMFDVILDKNDSLIVNTNSEQDFINNILQNTTYVPRCWSSDVFIKLYGDDGVDTKTRFRNLFFDEMEKNGRKETLKLASGGMVNISYIGLKGVFVQLNKEISFSHGLDQKDNPKVINPCIPLAITEYILTNNLPKNK</sequence>
<dbReference type="EMBL" id="FOIQ01000002">
    <property type="protein sequence ID" value="SEV94565.1"/>
    <property type="molecule type" value="Genomic_DNA"/>
</dbReference>
<gene>
    <name evidence="1" type="ORF">SAMN04487850_0883</name>
</gene>
<name>A0A1I0N180_9BACT</name>
<dbReference type="RefSeq" id="WP_143065717.1">
    <property type="nucleotide sequence ID" value="NZ_FOIQ01000002.1"/>
</dbReference>
<keyword evidence="2" id="KW-1185">Reference proteome</keyword>